<comment type="cofactor">
    <cofactor evidence="1">
        <name>FAD</name>
        <dbReference type="ChEBI" id="CHEBI:57692"/>
    </cofactor>
</comment>
<dbReference type="AlphaFoldDB" id="A0A5E4LQH8"/>
<dbReference type="FunFam" id="3.30.390.30:FF:000001">
    <property type="entry name" value="Dihydrolipoyl dehydrogenase"/>
    <property type="match status" value="1"/>
</dbReference>
<dbReference type="InterPro" id="IPR023753">
    <property type="entry name" value="FAD/NAD-binding_dom"/>
</dbReference>
<dbReference type="Gene3D" id="3.30.390.30">
    <property type="match status" value="1"/>
</dbReference>
<keyword evidence="4 9" id="KW-0274">FAD</keyword>
<protein>
    <submittedName>
        <fullName evidence="12">Dihydrolipoyl dehydrogenase</fullName>
        <ecNumber evidence="12">1.8.1.4</ecNumber>
    </submittedName>
</protein>
<sequence length="447" mass="48758">MKFDLIVIGGGSGLDIMSAAAAKGMSVAIVEEGPLGGTCLNRGCIPSKILIHTADVLQTIRNADKFGIKVGKVSVDFQKIMERSFIVDKDAEEIEQSIRKHPKIKLFKVRGKFTGPKTLQVGSETITADKIVIAAGTRPALPPIEGLDKVPHMTSDQVLRVKKLPKELIVVGGGYIACELAHFFGTLGSKITILMRNVRLLPDEDEEIGLKFTELFSKQYDVKLRFPVAKVEKKGTRIVVYGKDGTRVEGTDILFATGRVPNTDILDVSKTNVKTNPEGYVETNEFMETNVPGIWAIGDIAGKYLFKHSANLEAEYVTISILNPEHKHKVDYTAMPHAVFSNPQVAGVGATEQELKAKNIDYLVGKYEYSKTGMGEALAEKDGFVKFMTDYEGKILGCHIIGPEASTLIHEVLVSMKAGKCHVNDIINTIHIHPSLSEVVQRGAGSV</sequence>
<keyword evidence="5 9" id="KW-0560">Oxidoreductase</keyword>
<feature type="domain" description="FAD/NAD(P)-binding" evidence="11">
    <location>
        <begin position="3"/>
        <end position="304"/>
    </location>
</feature>
<name>A0A5E4LQH8_9ARCH</name>
<evidence type="ECO:0000256" key="1">
    <source>
        <dbReference type="ARBA" id="ARBA00001974"/>
    </source>
</evidence>
<dbReference type="InterPro" id="IPR016156">
    <property type="entry name" value="FAD/NAD-linked_Rdtase_dimer_sf"/>
</dbReference>
<evidence type="ECO:0000256" key="8">
    <source>
        <dbReference type="ARBA" id="ARBA00023284"/>
    </source>
</evidence>
<dbReference type="InterPro" id="IPR050151">
    <property type="entry name" value="Class-I_Pyr_Nuc-Dis_Oxidored"/>
</dbReference>
<dbReference type="PROSITE" id="PS00076">
    <property type="entry name" value="PYRIDINE_REDOX_1"/>
    <property type="match status" value="1"/>
</dbReference>
<dbReference type="PIRSF" id="PIRSF000350">
    <property type="entry name" value="Mercury_reductase_MerA"/>
    <property type="match status" value="1"/>
</dbReference>
<keyword evidence="6" id="KW-0520">NAD</keyword>
<dbReference type="PRINTS" id="PR00368">
    <property type="entry name" value="FADPNR"/>
</dbReference>
<comment type="similarity">
    <text evidence="2 9">Belongs to the class-I pyridine nucleotide-disulfide oxidoreductase family.</text>
</comment>
<dbReference type="EMBL" id="CABMJJ010000009">
    <property type="protein sequence ID" value="VVC03801.1"/>
    <property type="molecule type" value="Genomic_DNA"/>
</dbReference>
<feature type="domain" description="Pyridine nucleotide-disulphide oxidoreductase dimerisation" evidence="10">
    <location>
        <begin position="335"/>
        <end position="441"/>
    </location>
</feature>
<evidence type="ECO:0000313" key="12">
    <source>
        <dbReference type="EMBL" id="VVC03801.1"/>
    </source>
</evidence>
<dbReference type="Proteomes" id="UP000789941">
    <property type="component" value="Unassembled WGS sequence"/>
</dbReference>
<keyword evidence="8 9" id="KW-0676">Redox-active center</keyword>
<dbReference type="GO" id="GO:0004148">
    <property type="term" value="F:dihydrolipoyl dehydrogenase (NADH) activity"/>
    <property type="evidence" value="ECO:0007669"/>
    <property type="project" value="UniProtKB-EC"/>
</dbReference>
<dbReference type="Gene3D" id="3.50.50.60">
    <property type="entry name" value="FAD/NAD(P)-binding domain"/>
    <property type="match status" value="2"/>
</dbReference>
<evidence type="ECO:0000313" key="13">
    <source>
        <dbReference type="Proteomes" id="UP000789941"/>
    </source>
</evidence>
<dbReference type="InterPro" id="IPR004099">
    <property type="entry name" value="Pyr_nucl-diS_OxRdtase_dimer"/>
</dbReference>
<organism evidence="12 13">
    <name type="scientific">Candidatus Bilamarchaeum dharawalense</name>
    <dbReference type="NCBI Taxonomy" id="2885759"/>
    <lineage>
        <taxon>Archaea</taxon>
        <taxon>Candidatus Micrarchaeota</taxon>
        <taxon>Candidatus Micrarchaeia</taxon>
        <taxon>Candidatus Anstonellales</taxon>
        <taxon>Candidatus Bilamarchaeaceae</taxon>
        <taxon>Candidatus Bilamarchaeum</taxon>
    </lineage>
</organism>
<keyword evidence="7" id="KW-1015">Disulfide bond</keyword>
<dbReference type="SUPFAM" id="SSF55424">
    <property type="entry name" value="FAD/NAD-linked reductases, dimerisation (C-terminal) domain"/>
    <property type="match status" value="1"/>
</dbReference>
<proteinExistence type="inferred from homology"/>
<evidence type="ECO:0000256" key="6">
    <source>
        <dbReference type="ARBA" id="ARBA00023027"/>
    </source>
</evidence>
<evidence type="ECO:0000256" key="9">
    <source>
        <dbReference type="RuleBase" id="RU003691"/>
    </source>
</evidence>
<evidence type="ECO:0000256" key="4">
    <source>
        <dbReference type="ARBA" id="ARBA00022827"/>
    </source>
</evidence>
<dbReference type="GO" id="GO:0006103">
    <property type="term" value="P:2-oxoglutarate metabolic process"/>
    <property type="evidence" value="ECO:0007669"/>
    <property type="project" value="TreeGrafter"/>
</dbReference>
<dbReference type="Pfam" id="PF07992">
    <property type="entry name" value="Pyr_redox_2"/>
    <property type="match status" value="1"/>
</dbReference>
<reference evidence="12 13" key="1">
    <citation type="submission" date="2019-08" db="EMBL/GenBank/DDBJ databases">
        <authorList>
            <person name="Vazquez-Campos X."/>
        </authorList>
    </citation>
    <scope>NUCLEOTIDE SEQUENCE [LARGE SCALE GENOMIC DNA]</scope>
    <source>
        <strain evidence="12">LFW-283_2</strain>
    </source>
</reference>
<evidence type="ECO:0000256" key="2">
    <source>
        <dbReference type="ARBA" id="ARBA00007532"/>
    </source>
</evidence>
<dbReference type="Pfam" id="PF02852">
    <property type="entry name" value="Pyr_redox_dim"/>
    <property type="match status" value="1"/>
</dbReference>
<evidence type="ECO:0000259" key="11">
    <source>
        <dbReference type="Pfam" id="PF07992"/>
    </source>
</evidence>
<dbReference type="InterPro" id="IPR001100">
    <property type="entry name" value="Pyr_nuc-diS_OxRdtase"/>
</dbReference>
<evidence type="ECO:0000256" key="3">
    <source>
        <dbReference type="ARBA" id="ARBA00022630"/>
    </source>
</evidence>
<dbReference type="PANTHER" id="PTHR22912:SF217">
    <property type="entry name" value="DIHYDROLIPOYL DEHYDROGENASE"/>
    <property type="match status" value="1"/>
</dbReference>
<dbReference type="SUPFAM" id="SSF51905">
    <property type="entry name" value="FAD/NAD(P)-binding domain"/>
    <property type="match status" value="1"/>
</dbReference>
<dbReference type="PRINTS" id="PR00411">
    <property type="entry name" value="PNDRDTASEI"/>
</dbReference>
<dbReference type="EC" id="1.8.1.4" evidence="12"/>
<evidence type="ECO:0000256" key="7">
    <source>
        <dbReference type="ARBA" id="ARBA00023157"/>
    </source>
</evidence>
<dbReference type="InterPro" id="IPR036188">
    <property type="entry name" value="FAD/NAD-bd_sf"/>
</dbReference>
<evidence type="ECO:0000256" key="5">
    <source>
        <dbReference type="ARBA" id="ARBA00023002"/>
    </source>
</evidence>
<gene>
    <name evidence="12" type="primary">lpdA_2</name>
    <name evidence="12" type="ORF">LFW2832_00542</name>
</gene>
<keyword evidence="3 9" id="KW-0285">Flavoprotein</keyword>
<accession>A0A5E4LQH8</accession>
<dbReference type="GO" id="GO:0050660">
    <property type="term" value="F:flavin adenine dinucleotide binding"/>
    <property type="evidence" value="ECO:0007669"/>
    <property type="project" value="TreeGrafter"/>
</dbReference>
<comment type="caution">
    <text evidence="12">The sequence shown here is derived from an EMBL/GenBank/DDBJ whole genome shotgun (WGS) entry which is preliminary data.</text>
</comment>
<evidence type="ECO:0000259" key="10">
    <source>
        <dbReference type="Pfam" id="PF02852"/>
    </source>
</evidence>
<dbReference type="InterPro" id="IPR012999">
    <property type="entry name" value="Pyr_OxRdtase_I_AS"/>
</dbReference>
<dbReference type="PANTHER" id="PTHR22912">
    <property type="entry name" value="DISULFIDE OXIDOREDUCTASE"/>
    <property type="match status" value="1"/>
</dbReference>